<evidence type="ECO:0000313" key="2">
    <source>
        <dbReference type="Proteomes" id="UP000004208"/>
    </source>
</evidence>
<dbReference type="HOGENOM" id="CLU_2368074_0_0_11"/>
<sequence length="95" mass="10303">MNAVAVTVGPLGGEDCADVADVVEAALWFARQTSAEKLRLIAEPEEMLQLAVALATREHIPDNLVLVETGHELNDEFVAVSSDFVLKLTREQASR</sequence>
<accession>D7WBL8</accession>
<name>D7WBL8_9CORY</name>
<gene>
    <name evidence="1" type="ORF">HMPREF0291_10507</name>
</gene>
<reference evidence="1" key="1">
    <citation type="submission" date="2010-06" db="EMBL/GenBank/DDBJ databases">
        <authorList>
            <person name="Muzny D."/>
            <person name="Qin X."/>
            <person name="Buhay C."/>
            <person name="Dugan-Rocha S."/>
            <person name="Ding Y."/>
            <person name="Chen G."/>
            <person name="Hawes A."/>
            <person name="Holder M."/>
            <person name="Jhangiani S."/>
            <person name="Johnson A."/>
            <person name="Khan Z."/>
            <person name="Li Z."/>
            <person name="Liu W."/>
            <person name="Liu X."/>
            <person name="Perez L."/>
            <person name="Shen H."/>
            <person name="Wang Q."/>
            <person name="Watt J."/>
            <person name="Xi L."/>
            <person name="Xin Y."/>
            <person name="Zhou J."/>
            <person name="Deng J."/>
            <person name="Jiang H."/>
            <person name="Liu Y."/>
            <person name="Qu J."/>
            <person name="Song X.-Z."/>
            <person name="Zhang L."/>
            <person name="Villasana D."/>
            <person name="Johnson A."/>
            <person name="Liu J."/>
            <person name="Liyanage D."/>
            <person name="Lorensuhewa L."/>
            <person name="Robinson T."/>
            <person name="Song A."/>
            <person name="Song B.-B."/>
            <person name="Dinh H."/>
            <person name="Thornton R."/>
            <person name="Coyle M."/>
            <person name="Francisco L."/>
            <person name="Jackson L."/>
            <person name="Javaid M."/>
            <person name="Korchina V."/>
            <person name="Kovar C."/>
            <person name="Mata R."/>
            <person name="Mathew T."/>
            <person name="Ngo R."/>
            <person name="Nguyen L."/>
            <person name="Nguyen N."/>
            <person name="Okwuonu G."/>
            <person name="Ongeri F."/>
            <person name="Pham C."/>
            <person name="Simmons D."/>
            <person name="Wilczek-Boney K."/>
            <person name="Hale W."/>
            <person name="Jakkamsetti A."/>
            <person name="Pham P."/>
            <person name="Ruth R."/>
            <person name="San Lucas F."/>
            <person name="Warren J."/>
            <person name="Zhang J."/>
            <person name="Zhao Z."/>
            <person name="Zhou C."/>
            <person name="Zhu D."/>
            <person name="Lee S."/>
            <person name="Bess C."/>
            <person name="Blankenburg K."/>
            <person name="Forbes L."/>
            <person name="Fu Q."/>
            <person name="Gubbala S."/>
            <person name="Hirani K."/>
            <person name="Jayaseelan J.C."/>
            <person name="Lara F."/>
            <person name="Munidasa M."/>
            <person name="Palculict T."/>
            <person name="Patil S."/>
            <person name="Pu L.-L."/>
            <person name="Saada N."/>
            <person name="Tang L."/>
            <person name="Weissenberger G."/>
            <person name="Zhu Y."/>
            <person name="Hemphill L."/>
            <person name="Shang Y."/>
            <person name="Youmans B."/>
            <person name="Ayvaz T."/>
            <person name="Ross M."/>
            <person name="Santibanez J."/>
            <person name="Aqrawi P."/>
            <person name="Gross S."/>
            <person name="Joshi V."/>
            <person name="Fowler G."/>
            <person name="Nazareth L."/>
            <person name="Reid J."/>
            <person name="Worley K."/>
            <person name="Petrosino J."/>
            <person name="Highlander S."/>
            <person name="Gibbs R."/>
        </authorList>
    </citation>
    <scope>NUCLEOTIDE SEQUENCE [LARGE SCALE GENOMIC DNA]</scope>
    <source>
        <strain evidence="1">ATCC 33030</strain>
    </source>
</reference>
<evidence type="ECO:0000313" key="1">
    <source>
        <dbReference type="EMBL" id="EFK55249.1"/>
    </source>
</evidence>
<protein>
    <submittedName>
        <fullName evidence="1">Uncharacterized protein</fullName>
    </submittedName>
</protein>
<dbReference type="EMBL" id="ACLJ02000001">
    <property type="protein sequence ID" value="EFK55249.1"/>
    <property type="molecule type" value="Genomic_DNA"/>
</dbReference>
<organism evidence="1 2">
    <name type="scientific">Corynebacterium genitalium ATCC 33030</name>
    <dbReference type="NCBI Taxonomy" id="585529"/>
    <lineage>
        <taxon>Bacteria</taxon>
        <taxon>Bacillati</taxon>
        <taxon>Actinomycetota</taxon>
        <taxon>Actinomycetes</taxon>
        <taxon>Mycobacteriales</taxon>
        <taxon>Corynebacteriaceae</taxon>
        <taxon>Corynebacterium</taxon>
    </lineage>
</organism>
<dbReference type="STRING" id="585529.HMPREF0291_10507"/>
<dbReference type="Proteomes" id="UP000004208">
    <property type="component" value="Unassembled WGS sequence"/>
</dbReference>
<dbReference type="AlphaFoldDB" id="D7WBL8"/>
<proteinExistence type="predicted"/>
<keyword evidence="2" id="KW-1185">Reference proteome</keyword>
<comment type="caution">
    <text evidence="1">The sequence shown here is derived from an EMBL/GenBank/DDBJ whole genome shotgun (WGS) entry which is preliminary data.</text>
</comment>